<sequence length="105" mass="12187">MGSPGKNESEALNKENDEVRHLCTEQARQIAELQAQMQLLQEALQQQQQQQRQQQRQPPPPPPEQQRQVDPQQQQLQEERVSLQVRKMPPRSPEPALRLSGKSYT</sequence>
<keyword evidence="3" id="KW-1185">Reference proteome</keyword>
<feature type="compositionally biased region" description="Low complexity" evidence="1">
    <location>
        <begin position="65"/>
        <end position="76"/>
    </location>
</feature>
<dbReference type="Proteomes" id="UP001168990">
    <property type="component" value="Unassembled WGS sequence"/>
</dbReference>
<feature type="region of interest" description="Disordered" evidence="1">
    <location>
        <begin position="1"/>
        <end position="20"/>
    </location>
</feature>
<name>A0AA39EYW3_9HYME</name>
<organism evidence="2 3">
    <name type="scientific">Microctonus aethiopoides</name>
    <dbReference type="NCBI Taxonomy" id="144406"/>
    <lineage>
        <taxon>Eukaryota</taxon>
        <taxon>Metazoa</taxon>
        <taxon>Ecdysozoa</taxon>
        <taxon>Arthropoda</taxon>
        <taxon>Hexapoda</taxon>
        <taxon>Insecta</taxon>
        <taxon>Pterygota</taxon>
        <taxon>Neoptera</taxon>
        <taxon>Endopterygota</taxon>
        <taxon>Hymenoptera</taxon>
        <taxon>Apocrita</taxon>
        <taxon>Ichneumonoidea</taxon>
        <taxon>Braconidae</taxon>
        <taxon>Euphorinae</taxon>
        <taxon>Microctonus</taxon>
    </lineage>
</organism>
<evidence type="ECO:0000313" key="2">
    <source>
        <dbReference type="EMBL" id="KAK0160217.1"/>
    </source>
</evidence>
<feature type="compositionally biased region" description="Low complexity" evidence="1">
    <location>
        <begin position="42"/>
        <end position="56"/>
    </location>
</feature>
<evidence type="ECO:0000256" key="1">
    <source>
        <dbReference type="SAM" id="MobiDB-lite"/>
    </source>
</evidence>
<gene>
    <name evidence="2" type="ORF">PV328_007645</name>
</gene>
<protein>
    <submittedName>
        <fullName evidence="2">Uncharacterized protein</fullName>
    </submittedName>
</protein>
<dbReference type="EMBL" id="JAQQBS010001423">
    <property type="protein sequence ID" value="KAK0160217.1"/>
    <property type="molecule type" value="Genomic_DNA"/>
</dbReference>
<dbReference type="AlphaFoldDB" id="A0AA39EYW3"/>
<accession>A0AA39EYW3</accession>
<comment type="caution">
    <text evidence="2">The sequence shown here is derived from an EMBL/GenBank/DDBJ whole genome shotgun (WGS) entry which is preliminary data.</text>
</comment>
<reference evidence="2" key="2">
    <citation type="submission" date="2023-03" db="EMBL/GenBank/DDBJ databases">
        <authorList>
            <person name="Inwood S.N."/>
            <person name="Skelly J.G."/>
            <person name="Guhlin J."/>
            <person name="Harrop T.W.R."/>
            <person name="Goldson S.G."/>
            <person name="Dearden P.K."/>
        </authorList>
    </citation>
    <scope>NUCLEOTIDE SEQUENCE</scope>
    <source>
        <strain evidence="2">Irish</strain>
        <tissue evidence="2">Whole body</tissue>
    </source>
</reference>
<reference evidence="2" key="1">
    <citation type="journal article" date="2023" name="bioRxiv">
        <title>Scaffold-level genome assemblies of two parasitoid biocontrol wasps reveal the parthenogenesis mechanism and an associated novel virus.</title>
        <authorList>
            <person name="Inwood S."/>
            <person name="Skelly J."/>
            <person name="Guhlin J."/>
            <person name="Harrop T."/>
            <person name="Goldson S."/>
            <person name="Dearden P."/>
        </authorList>
    </citation>
    <scope>NUCLEOTIDE SEQUENCE</scope>
    <source>
        <strain evidence="2">Irish</strain>
        <tissue evidence="2">Whole body</tissue>
    </source>
</reference>
<feature type="region of interest" description="Disordered" evidence="1">
    <location>
        <begin position="42"/>
        <end position="105"/>
    </location>
</feature>
<evidence type="ECO:0000313" key="3">
    <source>
        <dbReference type="Proteomes" id="UP001168990"/>
    </source>
</evidence>
<feature type="compositionally biased region" description="Basic and acidic residues" evidence="1">
    <location>
        <begin position="7"/>
        <end position="20"/>
    </location>
</feature>
<proteinExistence type="predicted"/>